<dbReference type="EMBL" id="MU251243">
    <property type="protein sequence ID" value="KAG9258412.1"/>
    <property type="molecule type" value="Genomic_DNA"/>
</dbReference>
<proteinExistence type="predicted"/>
<accession>A0A9P7ZV29</accession>
<sequence length="124" mass="13725">MVVSDQAPKSDALNAILCFSVSMRCVPRLDRVTGYMDLLLLEKVVSELSRSVIALAGVGSGGACFQHHSGETKFPAQELRSHLEDLYDFAFNEMDLRAWLERASEDGMGPFDLDHCLHGGHTRE</sequence>
<name>A0A9P7ZV29_9HYPO</name>
<dbReference type="GeneID" id="70293600"/>
<dbReference type="AlphaFoldDB" id="A0A9P7ZV29"/>
<dbReference type="RefSeq" id="XP_046122336.1">
    <property type="nucleotide sequence ID" value="XM_046262697.1"/>
</dbReference>
<dbReference type="Proteomes" id="UP000887229">
    <property type="component" value="Unassembled WGS sequence"/>
</dbReference>
<evidence type="ECO:0000313" key="1">
    <source>
        <dbReference type="EMBL" id="KAG9258412.1"/>
    </source>
</evidence>
<keyword evidence="2" id="KW-1185">Reference proteome</keyword>
<organism evidence="1 2">
    <name type="scientific">Emericellopsis atlantica</name>
    <dbReference type="NCBI Taxonomy" id="2614577"/>
    <lineage>
        <taxon>Eukaryota</taxon>
        <taxon>Fungi</taxon>
        <taxon>Dikarya</taxon>
        <taxon>Ascomycota</taxon>
        <taxon>Pezizomycotina</taxon>
        <taxon>Sordariomycetes</taxon>
        <taxon>Hypocreomycetidae</taxon>
        <taxon>Hypocreales</taxon>
        <taxon>Bionectriaceae</taxon>
        <taxon>Emericellopsis</taxon>
    </lineage>
</organism>
<gene>
    <name evidence="1" type="ORF">F5Z01DRAFT_643180</name>
</gene>
<protein>
    <submittedName>
        <fullName evidence="1">Uncharacterized protein</fullName>
    </submittedName>
</protein>
<reference evidence="1" key="1">
    <citation type="journal article" date="2021" name="IMA Fungus">
        <title>Genomic characterization of three marine fungi, including Emericellopsis atlantica sp. nov. with signatures of a generalist lifestyle and marine biomass degradation.</title>
        <authorList>
            <person name="Hagestad O.C."/>
            <person name="Hou L."/>
            <person name="Andersen J.H."/>
            <person name="Hansen E.H."/>
            <person name="Altermark B."/>
            <person name="Li C."/>
            <person name="Kuhnert E."/>
            <person name="Cox R.J."/>
            <person name="Crous P.W."/>
            <person name="Spatafora J.W."/>
            <person name="Lail K."/>
            <person name="Amirebrahimi M."/>
            <person name="Lipzen A."/>
            <person name="Pangilinan J."/>
            <person name="Andreopoulos W."/>
            <person name="Hayes R.D."/>
            <person name="Ng V."/>
            <person name="Grigoriev I.V."/>
            <person name="Jackson S.A."/>
            <person name="Sutton T.D.S."/>
            <person name="Dobson A.D.W."/>
            <person name="Rama T."/>
        </authorList>
    </citation>
    <scope>NUCLEOTIDE SEQUENCE</scope>
    <source>
        <strain evidence="1">TS7</strain>
    </source>
</reference>
<dbReference type="OrthoDB" id="4851581at2759"/>
<comment type="caution">
    <text evidence="1">The sequence shown here is derived from an EMBL/GenBank/DDBJ whole genome shotgun (WGS) entry which is preliminary data.</text>
</comment>
<evidence type="ECO:0000313" key="2">
    <source>
        <dbReference type="Proteomes" id="UP000887229"/>
    </source>
</evidence>